<feature type="domain" description="Carrier" evidence="2">
    <location>
        <begin position="24"/>
        <end position="87"/>
    </location>
</feature>
<name>A0ABW7HLT4_9ACTN</name>
<proteinExistence type="predicted"/>
<protein>
    <submittedName>
        <fullName evidence="3">Phosphopantetheine-binding protein</fullName>
    </submittedName>
</protein>
<dbReference type="EMBL" id="JBIHMK010000002">
    <property type="protein sequence ID" value="MFH0246826.1"/>
    <property type="molecule type" value="Genomic_DNA"/>
</dbReference>
<reference evidence="3 4" key="1">
    <citation type="submission" date="2024-10" db="EMBL/GenBank/DDBJ databases">
        <authorList>
            <person name="Cho J.-C."/>
        </authorList>
    </citation>
    <scope>NUCLEOTIDE SEQUENCE [LARGE SCALE GENOMIC DNA]</scope>
    <source>
        <strain evidence="3 4">KCTC29696</strain>
    </source>
</reference>
<comment type="caution">
    <text evidence="3">The sequence shown here is derived from an EMBL/GenBank/DDBJ whole genome shotgun (WGS) entry which is preliminary data.</text>
</comment>
<evidence type="ECO:0000313" key="4">
    <source>
        <dbReference type="Proteomes" id="UP001607069"/>
    </source>
</evidence>
<dbReference type="Pfam" id="PF00550">
    <property type="entry name" value="PP-binding"/>
    <property type="match status" value="1"/>
</dbReference>
<dbReference type="InterPro" id="IPR036736">
    <property type="entry name" value="ACP-like_sf"/>
</dbReference>
<organism evidence="3 4">
    <name type="scientific">Streptomyces chitinivorans</name>
    <dbReference type="NCBI Taxonomy" id="1257027"/>
    <lineage>
        <taxon>Bacteria</taxon>
        <taxon>Bacillati</taxon>
        <taxon>Actinomycetota</taxon>
        <taxon>Actinomycetes</taxon>
        <taxon>Kitasatosporales</taxon>
        <taxon>Streptomycetaceae</taxon>
        <taxon>Streptomyces</taxon>
    </lineage>
</organism>
<evidence type="ECO:0000259" key="2">
    <source>
        <dbReference type="Pfam" id="PF00550"/>
    </source>
</evidence>
<evidence type="ECO:0000256" key="1">
    <source>
        <dbReference type="SAM" id="MobiDB-lite"/>
    </source>
</evidence>
<sequence length="100" mass="10862">MTTSPPSRTRARTRQRTRPLSEGELRQEVAAAAGLSPEAVPGDANLVHLGLGSLEMMRLVTRWRRQGVPADFAELAGSPTLEAWHRHLTAAWAARAPGVE</sequence>
<dbReference type="Gene3D" id="1.10.1200.10">
    <property type="entry name" value="ACP-like"/>
    <property type="match status" value="1"/>
</dbReference>
<dbReference type="SUPFAM" id="SSF47336">
    <property type="entry name" value="ACP-like"/>
    <property type="match status" value="1"/>
</dbReference>
<keyword evidence="4" id="KW-1185">Reference proteome</keyword>
<accession>A0ABW7HLT4</accession>
<evidence type="ECO:0000313" key="3">
    <source>
        <dbReference type="EMBL" id="MFH0246826.1"/>
    </source>
</evidence>
<feature type="region of interest" description="Disordered" evidence="1">
    <location>
        <begin position="1"/>
        <end position="25"/>
    </location>
</feature>
<dbReference type="Proteomes" id="UP001607069">
    <property type="component" value="Unassembled WGS sequence"/>
</dbReference>
<dbReference type="InterPro" id="IPR009081">
    <property type="entry name" value="PP-bd_ACP"/>
</dbReference>
<dbReference type="RefSeq" id="WP_279949617.1">
    <property type="nucleotide sequence ID" value="NZ_BAABEN010000012.1"/>
</dbReference>
<gene>
    <name evidence="3" type="ORF">ACG5V6_01125</name>
</gene>